<dbReference type="EMBL" id="CAJVPQ010000237">
    <property type="protein sequence ID" value="CAG8461151.1"/>
    <property type="molecule type" value="Genomic_DNA"/>
</dbReference>
<dbReference type="CDD" id="cd05246">
    <property type="entry name" value="dTDP_GD_SDR_e"/>
    <property type="match status" value="1"/>
</dbReference>
<evidence type="ECO:0000256" key="3">
    <source>
        <dbReference type="ARBA" id="ARBA00023239"/>
    </source>
</evidence>
<dbReference type="Gene3D" id="3.40.50.720">
    <property type="entry name" value="NAD(P)-binding Rossmann-like Domain"/>
    <property type="match status" value="1"/>
</dbReference>
<protein>
    <submittedName>
        <fullName evidence="5">9222_t:CDS:1</fullName>
    </submittedName>
</protein>
<evidence type="ECO:0000256" key="1">
    <source>
        <dbReference type="ARBA" id="ARBA00001911"/>
    </source>
</evidence>
<keyword evidence="6" id="KW-1185">Reference proteome</keyword>
<dbReference type="Pfam" id="PF16363">
    <property type="entry name" value="GDP_Man_Dehyd"/>
    <property type="match status" value="1"/>
</dbReference>
<evidence type="ECO:0000256" key="2">
    <source>
        <dbReference type="ARBA" id="ARBA00023027"/>
    </source>
</evidence>
<dbReference type="Gene3D" id="3.90.25.10">
    <property type="entry name" value="UDP-galactose 4-epimerase, domain 1"/>
    <property type="match status" value="1"/>
</dbReference>
<proteinExistence type="predicted"/>
<accession>A0A9N8VNK5</accession>
<dbReference type="InterPro" id="IPR036291">
    <property type="entry name" value="NAD(P)-bd_dom_sf"/>
</dbReference>
<dbReference type="OrthoDB" id="331544at2759"/>
<dbReference type="PANTHER" id="PTHR43000">
    <property type="entry name" value="DTDP-D-GLUCOSE 4,6-DEHYDRATASE-RELATED"/>
    <property type="match status" value="1"/>
</dbReference>
<evidence type="ECO:0000313" key="6">
    <source>
        <dbReference type="Proteomes" id="UP000789570"/>
    </source>
</evidence>
<sequence>MYEGRIINILHKDNVKITNGYTLNESIRMELKSRFTDSNVHEIISKVLDSDLEDIGKRVEPINLNIKNILVTGGAGFIGSFLVRKLVISYPEFNIVVVDKLDYCGSLNNLKMIKGMPNYSFIKGDITSSDFMTFILKEKKIDTIYHLAAQTHVDNSFGDSFEFTKNNILGTHVLLEAAKVHNIKRFIHVSTDEVYGEVAKTSPDCHEESILAPSNPYSATKAAAECLVKAYHKSFGLPIIITRSNNIYGPYQYPEKICSKFICSLIRGGKCYIHGDGSNSRKYLYVGDLINALDLILHLGHIGEIYNIGTNFEISNLDLAKIFLQQFNISERDQHNYLEFVQDRPFNDRRYSVDYTKLKELGWKPKVSWEDGIKKTIAWYKKNCDKWWGDISNALVPHPLKTLPQSLDDYNYL</sequence>
<dbReference type="GO" id="GO:0009225">
    <property type="term" value="P:nucleotide-sugar metabolic process"/>
    <property type="evidence" value="ECO:0007669"/>
    <property type="project" value="InterPro"/>
</dbReference>
<dbReference type="InterPro" id="IPR005888">
    <property type="entry name" value="dTDP_Gluc_deHydtase"/>
</dbReference>
<evidence type="ECO:0000259" key="4">
    <source>
        <dbReference type="Pfam" id="PF16363"/>
    </source>
</evidence>
<dbReference type="GO" id="GO:0008460">
    <property type="term" value="F:dTDP-glucose 4,6-dehydratase activity"/>
    <property type="evidence" value="ECO:0007669"/>
    <property type="project" value="InterPro"/>
</dbReference>
<dbReference type="NCBIfam" id="TIGR01181">
    <property type="entry name" value="dTDP_gluc_dehyt"/>
    <property type="match status" value="1"/>
</dbReference>
<keyword evidence="3" id="KW-0456">Lyase</keyword>
<comment type="caution">
    <text evidence="5">The sequence shown here is derived from an EMBL/GenBank/DDBJ whole genome shotgun (WGS) entry which is preliminary data.</text>
</comment>
<organism evidence="5 6">
    <name type="scientific">Funneliformis caledonium</name>
    <dbReference type="NCBI Taxonomy" id="1117310"/>
    <lineage>
        <taxon>Eukaryota</taxon>
        <taxon>Fungi</taxon>
        <taxon>Fungi incertae sedis</taxon>
        <taxon>Mucoromycota</taxon>
        <taxon>Glomeromycotina</taxon>
        <taxon>Glomeromycetes</taxon>
        <taxon>Glomerales</taxon>
        <taxon>Glomeraceae</taxon>
        <taxon>Funneliformis</taxon>
    </lineage>
</organism>
<name>A0A9N8VNK5_9GLOM</name>
<dbReference type="Proteomes" id="UP000789570">
    <property type="component" value="Unassembled WGS sequence"/>
</dbReference>
<dbReference type="AlphaFoldDB" id="A0A9N8VNK5"/>
<evidence type="ECO:0000313" key="5">
    <source>
        <dbReference type="EMBL" id="CAG8461151.1"/>
    </source>
</evidence>
<feature type="domain" description="NAD(P)-binding" evidence="4">
    <location>
        <begin position="70"/>
        <end position="376"/>
    </location>
</feature>
<reference evidence="5" key="1">
    <citation type="submission" date="2021-06" db="EMBL/GenBank/DDBJ databases">
        <authorList>
            <person name="Kallberg Y."/>
            <person name="Tangrot J."/>
            <person name="Rosling A."/>
        </authorList>
    </citation>
    <scope>NUCLEOTIDE SEQUENCE</scope>
    <source>
        <strain evidence="5">UK204</strain>
    </source>
</reference>
<dbReference type="FunFam" id="3.40.50.720:FF:000304">
    <property type="entry name" value="UDP-glucose 4,6-dehydratase"/>
    <property type="match status" value="1"/>
</dbReference>
<comment type="cofactor">
    <cofactor evidence="1">
        <name>NAD(+)</name>
        <dbReference type="ChEBI" id="CHEBI:57540"/>
    </cofactor>
</comment>
<gene>
    <name evidence="5" type="ORF">FCALED_LOCUS1749</name>
</gene>
<dbReference type="SUPFAM" id="SSF51735">
    <property type="entry name" value="NAD(P)-binding Rossmann-fold domains"/>
    <property type="match status" value="1"/>
</dbReference>
<keyword evidence="2" id="KW-0520">NAD</keyword>
<dbReference type="InterPro" id="IPR016040">
    <property type="entry name" value="NAD(P)-bd_dom"/>
</dbReference>